<dbReference type="Proteomes" id="UP001642409">
    <property type="component" value="Unassembled WGS sequence"/>
</dbReference>
<evidence type="ECO:0000313" key="2">
    <source>
        <dbReference type="EMBL" id="CAL6080769.1"/>
    </source>
</evidence>
<sequence>MCSIVGSHLSSKLTILSQFGIYSFLSYENNFEIMNKSTTQWIDLTRFLAQSIVSSKNNFMVYFCNKIPLVFQNNQIKTIAGQILLNDVQNMQYNNLTSELNDTQSQCIIQQNNEHFNLLLNNDEQYQIMVELTNIDNVTQPECKTFSSCIEWEEFLNKCVEDHVTSIQNSENIRDEYWIIYTEVMHPGVYVSQPAELTFILEEISKNQFKNIDNAVKYLKTISDSLIQLQNLICFHISVFNFIFSYLYEVIIEIFKISNTNIPQIIKLLFLTNYIDEAIELVSQSQSLYAQEEFLNYLNSTQNNCKLSLAKYQLFVSNFYLLFQDNLPNLDFQNIFTTMFVYHLMLYGTEQINISFDPNIKLYIGKHTNNIVQILDYATQLQVVILSQSYNKYVDYFISQQNEMSQLGLTCFQIAIMGGNTEMIVKFKDQIQIQTYHITSLMLLMTTYQESIPDTILERLIELQAGMISKNKLCAFQLYLQEPKPIPKKYIKILLEKEFKLLAFDSIKEFMAFLSLRQFRYLNLLSFIDGVSVSDAVLYTIIQHGKTYQAFKFINPDMKRNTRFHISCANITNITHEQIKLLFQHFSFSLSNDWLFLAMMLQQQTNLKPIQSCLKNSFNELRGFSCYDFAINFMKIQQEKDFKKVDYFFKPIIAGEFFDRTDIFQRNEQDHQLLLKLMNDLWQSD</sequence>
<gene>
    <name evidence="2" type="ORF">HINF_LOCUS60025</name>
    <name evidence="1" type="ORF">HINF_LOCUS60099</name>
</gene>
<accession>A0AA86RHZ6</accession>
<dbReference type="AlphaFoldDB" id="A0AA86RHZ6"/>
<dbReference type="EMBL" id="CAXDID020000348">
    <property type="protein sequence ID" value="CAL6080769.1"/>
    <property type="molecule type" value="Genomic_DNA"/>
</dbReference>
<proteinExistence type="predicted"/>
<dbReference type="EMBL" id="CATOUU010001109">
    <property type="protein sequence ID" value="CAI9972454.1"/>
    <property type="molecule type" value="Genomic_DNA"/>
</dbReference>
<protein>
    <submittedName>
        <fullName evidence="2">Hypothetical_protein</fullName>
    </submittedName>
</protein>
<name>A0AA86RHZ6_9EUKA</name>
<keyword evidence="3" id="KW-1185">Reference proteome</keyword>
<evidence type="ECO:0000313" key="1">
    <source>
        <dbReference type="EMBL" id="CAI9972454.1"/>
    </source>
</evidence>
<evidence type="ECO:0000313" key="3">
    <source>
        <dbReference type="Proteomes" id="UP001642409"/>
    </source>
</evidence>
<reference evidence="1" key="1">
    <citation type="submission" date="2023-06" db="EMBL/GenBank/DDBJ databases">
        <authorList>
            <person name="Kurt Z."/>
        </authorList>
    </citation>
    <scope>NUCLEOTIDE SEQUENCE</scope>
</reference>
<organism evidence="1">
    <name type="scientific">Hexamita inflata</name>
    <dbReference type="NCBI Taxonomy" id="28002"/>
    <lineage>
        <taxon>Eukaryota</taxon>
        <taxon>Metamonada</taxon>
        <taxon>Diplomonadida</taxon>
        <taxon>Hexamitidae</taxon>
        <taxon>Hexamitinae</taxon>
        <taxon>Hexamita</taxon>
    </lineage>
</organism>
<comment type="caution">
    <text evidence="1">The sequence shown here is derived from an EMBL/GenBank/DDBJ whole genome shotgun (WGS) entry which is preliminary data.</text>
</comment>
<reference evidence="2 3" key="2">
    <citation type="submission" date="2024-07" db="EMBL/GenBank/DDBJ databases">
        <authorList>
            <person name="Akdeniz Z."/>
        </authorList>
    </citation>
    <scope>NUCLEOTIDE SEQUENCE [LARGE SCALE GENOMIC DNA]</scope>
</reference>